<proteinExistence type="predicted"/>
<name>A0A6J6MH05_9ZZZZ</name>
<sequence length="92" mass="9361">MESGALTRVFTVPYPVSIAVAAVIAFMVEPGSNANWNTLAPRSDSGDFPGSFGSTLGASAAKMIRPVSTSITTAVAQSAFSLLTSEAKTCCA</sequence>
<protein>
    <submittedName>
        <fullName evidence="1">Unannotated protein</fullName>
    </submittedName>
</protein>
<dbReference type="AlphaFoldDB" id="A0A6J6MH05"/>
<organism evidence="1">
    <name type="scientific">freshwater metagenome</name>
    <dbReference type="NCBI Taxonomy" id="449393"/>
    <lineage>
        <taxon>unclassified sequences</taxon>
        <taxon>metagenomes</taxon>
        <taxon>ecological metagenomes</taxon>
    </lineage>
</organism>
<accession>A0A6J6MH05</accession>
<dbReference type="EMBL" id="CAEZWX010000101">
    <property type="protein sequence ID" value="CAB4673487.1"/>
    <property type="molecule type" value="Genomic_DNA"/>
</dbReference>
<evidence type="ECO:0000313" key="1">
    <source>
        <dbReference type="EMBL" id="CAB4673487.1"/>
    </source>
</evidence>
<reference evidence="1" key="1">
    <citation type="submission" date="2020-05" db="EMBL/GenBank/DDBJ databases">
        <authorList>
            <person name="Chiriac C."/>
            <person name="Salcher M."/>
            <person name="Ghai R."/>
            <person name="Kavagutti S V."/>
        </authorList>
    </citation>
    <scope>NUCLEOTIDE SEQUENCE</scope>
</reference>
<gene>
    <name evidence="1" type="ORF">UFOPK2328_00686</name>
</gene>